<dbReference type="Proteomes" id="UP001187531">
    <property type="component" value="Unassembled WGS sequence"/>
</dbReference>
<sequence length="79" mass="9252">KLKTYIQMTLENVLKMQTVLYHLSVKIMTWVISSEYLKSSSLCLTLLKQSQIKPEVEASCNISHHLLHLDKDQKRKRPL</sequence>
<accession>A0AA88HB95</accession>
<evidence type="ECO:0000313" key="2">
    <source>
        <dbReference type="Proteomes" id="UP001187531"/>
    </source>
</evidence>
<reference evidence="1" key="1">
    <citation type="submission" date="2023-07" db="EMBL/GenBank/DDBJ databases">
        <title>Chromosome-level genome assembly of Artemia franciscana.</title>
        <authorList>
            <person name="Jo E."/>
        </authorList>
    </citation>
    <scope>NUCLEOTIDE SEQUENCE</scope>
    <source>
        <tissue evidence="1">Whole body</tissue>
    </source>
</reference>
<keyword evidence="2" id="KW-1185">Reference proteome</keyword>
<feature type="non-terminal residue" evidence="1">
    <location>
        <position position="1"/>
    </location>
</feature>
<comment type="caution">
    <text evidence="1">The sequence shown here is derived from an EMBL/GenBank/DDBJ whole genome shotgun (WGS) entry which is preliminary data.</text>
</comment>
<dbReference type="AlphaFoldDB" id="A0AA88HB95"/>
<evidence type="ECO:0000313" key="1">
    <source>
        <dbReference type="EMBL" id="KAK2708820.1"/>
    </source>
</evidence>
<dbReference type="EMBL" id="JAVRJZ010000018">
    <property type="protein sequence ID" value="KAK2708820.1"/>
    <property type="molecule type" value="Genomic_DNA"/>
</dbReference>
<gene>
    <name evidence="1" type="ORF">QYM36_014441</name>
</gene>
<protein>
    <submittedName>
        <fullName evidence="1">Uncharacterized protein</fullName>
    </submittedName>
</protein>
<name>A0AA88HB95_ARTSF</name>
<proteinExistence type="predicted"/>
<organism evidence="1 2">
    <name type="scientific">Artemia franciscana</name>
    <name type="common">Brine shrimp</name>
    <name type="synonym">Artemia sanfranciscana</name>
    <dbReference type="NCBI Taxonomy" id="6661"/>
    <lineage>
        <taxon>Eukaryota</taxon>
        <taxon>Metazoa</taxon>
        <taxon>Ecdysozoa</taxon>
        <taxon>Arthropoda</taxon>
        <taxon>Crustacea</taxon>
        <taxon>Branchiopoda</taxon>
        <taxon>Anostraca</taxon>
        <taxon>Artemiidae</taxon>
        <taxon>Artemia</taxon>
    </lineage>
</organism>